<comment type="catalytic activity">
    <reaction evidence="9">
        <text>indole-3-pyruvate + NADPH + O2 + H(+) = (indol-3-yl)acetate + CO2 + NADP(+) + H2O</text>
        <dbReference type="Rhea" id="RHEA:34331"/>
        <dbReference type="ChEBI" id="CHEBI:15377"/>
        <dbReference type="ChEBI" id="CHEBI:15378"/>
        <dbReference type="ChEBI" id="CHEBI:15379"/>
        <dbReference type="ChEBI" id="CHEBI:16526"/>
        <dbReference type="ChEBI" id="CHEBI:17640"/>
        <dbReference type="ChEBI" id="CHEBI:30854"/>
        <dbReference type="ChEBI" id="CHEBI:57783"/>
        <dbReference type="ChEBI" id="CHEBI:58349"/>
        <dbReference type="EC" id="1.14.13.168"/>
    </reaction>
</comment>
<organism evidence="11 12">
    <name type="scientific">Erythroxylum novogranatense</name>
    <dbReference type="NCBI Taxonomy" id="1862640"/>
    <lineage>
        <taxon>Eukaryota</taxon>
        <taxon>Viridiplantae</taxon>
        <taxon>Streptophyta</taxon>
        <taxon>Embryophyta</taxon>
        <taxon>Tracheophyta</taxon>
        <taxon>Spermatophyta</taxon>
        <taxon>Magnoliopsida</taxon>
        <taxon>eudicotyledons</taxon>
        <taxon>Gunneridae</taxon>
        <taxon>Pentapetalae</taxon>
        <taxon>rosids</taxon>
        <taxon>fabids</taxon>
        <taxon>Malpighiales</taxon>
        <taxon>Erythroxylaceae</taxon>
        <taxon>Erythroxylum</taxon>
    </lineage>
</organism>
<proteinExistence type="inferred from homology"/>
<evidence type="ECO:0000256" key="10">
    <source>
        <dbReference type="RuleBase" id="RU361177"/>
    </source>
</evidence>
<dbReference type="PIRSF" id="PIRSF000332">
    <property type="entry name" value="FMO"/>
    <property type="match status" value="1"/>
</dbReference>
<evidence type="ECO:0000256" key="7">
    <source>
        <dbReference type="ARBA" id="ARBA00023002"/>
    </source>
</evidence>
<keyword evidence="10" id="KW-0503">Monooxygenase</keyword>
<dbReference type="Gene3D" id="3.50.50.60">
    <property type="entry name" value="FAD/NAD(P)-binding domain"/>
    <property type="match status" value="1"/>
</dbReference>
<dbReference type="EMBL" id="JAIWQS010000006">
    <property type="protein sequence ID" value="KAJ8762953.1"/>
    <property type="molecule type" value="Genomic_DNA"/>
</dbReference>
<dbReference type="AlphaFoldDB" id="A0AAV8T9V7"/>
<dbReference type="PANTHER" id="PTHR43539:SF9">
    <property type="entry name" value="INDOLE-3-PYRUVATE MONOOXYGENASE YUCCA11-RELATED"/>
    <property type="match status" value="1"/>
</dbReference>
<evidence type="ECO:0000256" key="5">
    <source>
        <dbReference type="ARBA" id="ARBA00022827"/>
    </source>
</evidence>
<evidence type="ECO:0000256" key="9">
    <source>
        <dbReference type="ARBA" id="ARBA00047707"/>
    </source>
</evidence>
<dbReference type="Proteomes" id="UP001159364">
    <property type="component" value="Linkage Group LG06"/>
</dbReference>
<evidence type="ECO:0000256" key="4">
    <source>
        <dbReference type="ARBA" id="ARBA00022630"/>
    </source>
</evidence>
<comment type="cofactor">
    <cofactor evidence="1 10">
        <name>FAD</name>
        <dbReference type="ChEBI" id="CHEBI:57692"/>
    </cofactor>
</comment>
<dbReference type="EC" id="1.-.-.-" evidence="10"/>
<dbReference type="InterPro" id="IPR000960">
    <property type="entry name" value="Flavin_mOase"/>
</dbReference>
<dbReference type="GO" id="GO:0009851">
    <property type="term" value="P:auxin biosynthetic process"/>
    <property type="evidence" value="ECO:0007669"/>
    <property type="project" value="UniProtKB-KW"/>
</dbReference>
<dbReference type="Pfam" id="PF00743">
    <property type="entry name" value="FMO-like"/>
    <property type="match status" value="1"/>
</dbReference>
<evidence type="ECO:0000256" key="6">
    <source>
        <dbReference type="ARBA" id="ARBA00022857"/>
    </source>
</evidence>
<dbReference type="GO" id="GO:0103075">
    <property type="term" value="F:indole-3-pyruvate monooxygenase activity"/>
    <property type="evidence" value="ECO:0007669"/>
    <property type="project" value="UniProtKB-EC"/>
</dbReference>
<dbReference type="InterPro" id="IPR020946">
    <property type="entry name" value="Flavin_mOase-like"/>
</dbReference>
<keyword evidence="7 10" id="KW-0560">Oxidoreductase</keyword>
<keyword evidence="5 10" id="KW-0274">FAD</keyword>
<dbReference type="InterPro" id="IPR036188">
    <property type="entry name" value="FAD/NAD-bd_sf"/>
</dbReference>
<dbReference type="GO" id="GO:0050660">
    <property type="term" value="F:flavin adenine dinucleotide binding"/>
    <property type="evidence" value="ECO:0007669"/>
    <property type="project" value="InterPro"/>
</dbReference>
<dbReference type="PRINTS" id="PR00469">
    <property type="entry name" value="PNDRDTASEII"/>
</dbReference>
<dbReference type="PANTHER" id="PTHR43539">
    <property type="entry name" value="FLAVIN-BINDING MONOOXYGENASE-LIKE PROTEIN (AFU_ORTHOLOGUE AFUA_4G09220)"/>
    <property type="match status" value="1"/>
</dbReference>
<evidence type="ECO:0000313" key="12">
    <source>
        <dbReference type="Proteomes" id="UP001159364"/>
    </source>
</evidence>
<dbReference type="SUPFAM" id="SSF51905">
    <property type="entry name" value="FAD/NAD(P)-binding domain"/>
    <property type="match status" value="2"/>
</dbReference>
<keyword evidence="4 10" id="KW-0285">Flavoprotein</keyword>
<evidence type="ECO:0000256" key="8">
    <source>
        <dbReference type="ARBA" id="ARBA00023070"/>
    </source>
</evidence>
<evidence type="ECO:0000256" key="1">
    <source>
        <dbReference type="ARBA" id="ARBA00001974"/>
    </source>
</evidence>
<dbReference type="GO" id="GO:0050661">
    <property type="term" value="F:NADP binding"/>
    <property type="evidence" value="ECO:0007669"/>
    <property type="project" value="InterPro"/>
</dbReference>
<protein>
    <recommendedName>
        <fullName evidence="10">Flavin-containing monooxygenase</fullName>
        <ecNumber evidence="10">1.-.-.-</ecNumber>
    </recommendedName>
</protein>
<dbReference type="InterPro" id="IPR050982">
    <property type="entry name" value="Auxin_biosynth/cation_transpt"/>
</dbReference>
<comment type="similarity">
    <text evidence="3 10">Belongs to the FMO family.</text>
</comment>
<dbReference type="PRINTS" id="PR00368">
    <property type="entry name" value="FADPNR"/>
</dbReference>
<evidence type="ECO:0000256" key="2">
    <source>
        <dbReference type="ARBA" id="ARBA00004814"/>
    </source>
</evidence>
<name>A0AAV8T9V7_9ROSI</name>
<evidence type="ECO:0000256" key="3">
    <source>
        <dbReference type="ARBA" id="ARBA00009183"/>
    </source>
</evidence>
<keyword evidence="6" id="KW-0521">NADP</keyword>
<keyword evidence="12" id="KW-1185">Reference proteome</keyword>
<comment type="caution">
    <text evidence="11">The sequence shown here is derived from an EMBL/GenBank/DDBJ whole genome shotgun (WGS) entry which is preliminary data.</text>
</comment>
<dbReference type="GO" id="GO:0004499">
    <property type="term" value="F:N,N-dimethylaniline monooxygenase activity"/>
    <property type="evidence" value="ECO:0007669"/>
    <property type="project" value="InterPro"/>
</dbReference>
<dbReference type="PROSITE" id="PS51257">
    <property type="entry name" value="PROKAR_LIPOPROTEIN"/>
    <property type="match status" value="1"/>
</dbReference>
<gene>
    <name evidence="11" type="ORF">K2173_023082</name>
</gene>
<evidence type="ECO:0000313" key="11">
    <source>
        <dbReference type="EMBL" id="KAJ8762953.1"/>
    </source>
</evidence>
<keyword evidence="8" id="KW-0073">Auxin biosynthesis</keyword>
<accession>A0AAV8T9V7</accession>
<reference evidence="11 12" key="1">
    <citation type="submission" date="2021-09" db="EMBL/GenBank/DDBJ databases">
        <title>Genomic insights and catalytic innovation underlie evolution of tropane alkaloids biosynthesis.</title>
        <authorList>
            <person name="Wang Y.-J."/>
            <person name="Tian T."/>
            <person name="Huang J.-P."/>
            <person name="Huang S.-X."/>
        </authorList>
    </citation>
    <scope>NUCLEOTIDE SEQUENCE [LARGE SCALE GENOMIC DNA]</scope>
    <source>
        <strain evidence="11">KIB-2018</strain>
        <tissue evidence="11">Leaf</tissue>
    </source>
</reference>
<comment type="pathway">
    <text evidence="2">Plant hormone metabolism; auxin biosynthesis.</text>
</comment>
<sequence>MATRETMVIIVGAGPAGLATSACLNNLNVPNVLLEREDCFASLWRKRAYDRLKLHLAKQFCELPHMPYPPGTPTFVPKDGFISYLEKYVSKFEIKPKYNRCVESAFHDDVAGKWVVTARDRITDELEVYSAKFLVVATGENSDGFVPKVPGLECFDGKYIHSNKYDNGKIYEGKQVLVVGSGNSGMEIAYDLYNWGAITSVVVRSPVHVTTKEVVYLGMWLLRYLPVKFVDFITMAITKVMFGNLSKYGIIKPKEGPFYLKKTTRRSPIIDVGTLEKIKSGAVEVLPAVESIKGKKVRFRNGKSKEFDVIIFATGYRSTVLNWLKGGYDLFNEDGMPRHTFPNHWKGENGLYCAGFSSMGLDGIARDARNIASDVSWKVNGDVVSK</sequence>